<proteinExistence type="predicted"/>
<comment type="caution">
    <text evidence="2">The sequence shown here is derived from an EMBL/GenBank/DDBJ whole genome shotgun (WGS) entry which is preliminary data.</text>
</comment>
<dbReference type="PANTHER" id="PTHR30319">
    <property type="entry name" value="PHENYLACETIC ACID REGULATOR-RELATED TRANSCRIPTIONAL REPRESSOR"/>
    <property type="match status" value="1"/>
</dbReference>
<sequence>MKPTVSLEKDLRKEMRMTAVRRAVLGSVAAVGVISTALIAPNALLMLKPFLKQYERQKKYQTKKAISRLIAGGFLMMEKTSRGSFVVLTKKGKNCVAQWELRGYKVKKPKKWDKKWRVVIFDIPEKRKQLRGEVRTILTGIGFVRLQDSVWIYPYNCEEFVVLLKAELGLGRDVLYLIVDRVEDDRALRIRFKLD</sequence>
<evidence type="ECO:0000313" key="3">
    <source>
        <dbReference type="Proteomes" id="UP000177564"/>
    </source>
</evidence>
<dbReference type="PANTHER" id="PTHR30319:SF1">
    <property type="entry name" value="TRANSCRIPTIONAL REPRESSOR PAAX"/>
    <property type="match status" value="1"/>
</dbReference>
<organism evidence="2 3">
    <name type="scientific">Candidatus Adlerbacteria bacterium RIFCSPHIGHO2_02_FULL_52_17</name>
    <dbReference type="NCBI Taxonomy" id="1797240"/>
    <lineage>
        <taxon>Bacteria</taxon>
        <taxon>Candidatus Adleribacteriota</taxon>
    </lineage>
</organism>
<dbReference type="SUPFAM" id="SSF143430">
    <property type="entry name" value="TTP0101/SSO1404-like"/>
    <property type="match status" value="1"/>
</dbReference>
<dbReference type="GO" id="GO:0006351">
    <property type="term" value="P:DNA-templated transcription"/>
    <property type="evidence" value="ECO:0007669"/>
    <property type="project" value="TreeGrafter"/>
</dbReference>
<feature type="domain" description="Transcriptional repressor PaaX-like central Cas2-like" evidence="1">
    <location>
        <begin position="110"/>
        <end position="181"/>
    </location>
</feature>
<dbReference type="InterPro" id="IPR048846">
    <property type="entry name" value="PaaX-like_central"/>
</dbReference>
<dbReference type="EMBL" id="MEWU01000023">
    <property type="protein sequence ID" value="OGC83322.1"/>
    <property type="molecule type" value="Genomic_DNA"/>
</dbReference>
<dbReference type="Pfam" id="PF20803">
    <property type="entry name" value="PaaX_M"/>
    <property type="match status" value="1"/>
</dbReference>
<evidence type="ECO:0000259" key="1">
    <source>
        <dbReference type="Pfam" id="PF20803"/>
    </source>
</evidence>
<dbReference type="AlphaFoldDB" id="A0A1F4XNJ4"/>
<name>A0A1F4XNJ4_9BACT</name>
<gene>
    <name evidence="2" type="ORF">A3D68_00435</name>
</gene>
<dbReference type="Gene3D" id="3.30.70.2650">
    <property type="match status" value="1"/>
</dbReference>
<reference evidence="2 3" key="1">
    <citation type="journal article" date="2016" name="Nat. Commun.">
        <title>Thousands of microbial genomes shed light on interconnected biogeochemical processes in an aquifer system.</title>
        <authorList>
            <person name="Anantharaman K."/>
            <person name="Brown C.T."/>
            <person name="Hug L.A."/>
            <person name="Sharon I."/>
            <person name="Castelle C.J."/>
            <person name="Probst A.J."/>
            <person name="Thomas B.C."/>
            <person name="Singh A."/>
            <person name="Wilkins M.J."/>
            <person name="Karaoz U."/>
            <person name="Brodie E.L."/>
            <person name="Williams K.H."/>
            <person name="Hubbard S.S."/>
            <person name="Banfield J.F."/>
        </authorList>
    </citation>
    <scope>NUCLEOTIDE SEQUENCE [LARGE SCALE GENOMIC DNA]</scope>
</reference>
<evidence type="ECO:0000313" key="2">
    <source>
        <dbReference type="EMBL" id="OGC83322.1"/>
    </source>
</evidence>
<dbReference type="Proteomes" id="UP000177564">
    <property type="component" value="Unassembled WGS sequence"/>
</dbReference>
<accession>A0A1F4XNJ4</accession>
<protein>
    <recommendedName>
        <fullName evidence="1">Transcriptional repressor PaaX-like central Cas2-like domain-containing protein</fullName>
    </recommendedName>
</protein>